<accession>A0A0A8ZYF1</accession>
<dbReference type="AlphaFoldDB" id="A0A0A8ZYF1"/>
<dbReference type="EMBL" id="GBRH01255147">
    <property type="protein sequence ID" value="JAD42748.1"/>
    <property type="molecule type" value="Transcribed_RNA"/>
</dbReference>
<reference evidence="1" key="2">
    <citation type="journal article" date="2015" name="Data Brief">
        <title>Shoot transcriptome of the giant reed, Arundo donax.</title>
        <authorList>
            <person name="Barrero R.A."/>
            <person name="Guerrero F.D."/>
            <person name="Moolhuijzen P."/>
            <person name="Goolsby J.A."/>
            <person name="Tidwell J."/>
            <person name="Bellgard S.E."/>
            <person name="Bellgard M.I."/>
        </authorList>
    </citation>
    <scope>NUCLEOTIDE SEQUENCE</scope>
    <source>
        <tissue evidence="1">Shoot tissue taken approximately 20 cm above the soil surface</tissue>
    </source>
</reference>
<evidence type="ECO:0000313" key="1">
    <source>
        <dbReference type="EMBL" id="JAD42748.1"/>
    </source>
</evidence>
<sequence>MKSFYCFFGDNVRSPISCFR</sequence>
<reference evidence="1" key="1">
    <citation type="submission" date="2014-09" db="EMBL/GenBank/DDBJ databases">
        <authorList>
            <person name="Magalhaes I.L.F."/>
            <person name="Oliveira U."/>
            <person name="Santos F.R."/>
            <person name="Vidigal T.H.D.A."/>
            <person name="Brescovit A.D."/>
            <person name="Santos A.J."/>
        </authorList>
    </citation>
    <scope>NUCLEOTIDE SEQUENCE</scope>
    <source>
        <tissue evidence="1">Shoot tissue taken approximately 20 cm above the soil surface</tissue>
    </source>
</reference>
<proteinExistence type="predicted"/>
<protein>
    <submittedName>
        <fullName evidence="1">Uncharacterized protein</fullName>
    </submittedName>
</protein>
<name>A0A0A8ZYF1_ARUDO</name>
<organism evidence="1">
    <name type="scientific">Arundo donax</name>
    <name type="common">Giant reed</name>
    <name type="synonym">Donax arundinaceus</name>
    <dbReference type="NCBI Taxonomy" id="35708"/>
    <lineage>
        <taxon>Eukaryota</taxon>
        <taxon>Viridiplantae</taxon>
        <taxon>Streptophyta</taxon>
        <taxon>Embryophyta</taxon>
        <taxon>Tracheophyta</taxon>
        <taxon>Spermatophyta</taxon>
        <taxon>Magnoliopsida</taxon>
        <taxon>Liliopsida</taxon>
        <taxon>Poales</taxon>
        <taxon>Poaceae</taxon>
        <taxon>PACMAD clade</taxon>
        <taxon>Arundinoideae</taxon>
        <taxon>Arundineae</taxon>
        <taxon>Arundo</taxon>
    </lineage>
</organism>